<accession>A0A4Q9R259</accession>
<keyword evidence="1" id="KW-0812">Transmembrane</keyword>
<organism evidence="3 4">
    <name type="scientific">Stutzerimonas kirkiae</name>
    <dbReference type="NCBI Taxonomy" id="2211392"/>
    <lineage>
        <taxon>Bacteria</taxon>
        <taxon>Pseudomonadati</taxon>
        <taxon>Pseudomonadota</taxon>
        <taxon>Gammaproteobacteria</taxon>
        <taxon>Pseudomonadales</taxon>
        <taxon>Pseudomonadaceae</taxon>
        <taxon>Stutzerimonas</taxon>
    </lineage>
</organism>
<dbReference type="Pfam" id="PF19029">
    <property type="entry name" value="DUF883_C"/>
    <property type="match status" value="1"/>
</dbReference>
<sequence length="103" mass="11505">MSLLSRKPSTRDDIEREIQNLTEALEGLGHDAAHESRKHLDGLRSRIQSLWQEHNLDEHCADLSRKTRQVGRATKDCAREHPVATVALVAGAVALIGYLASRR</sequence>
<comment type="caution">
    <text evidence="3">The sequence shown here is derived from an EMBL/GenBank/DDBJ whole genome shotgun (WGS) entry which is preliminary data.</text>
</comment>
<dbReference type="OrthoDB" id="6899756at2"/>
<evidence type="ECO:0000313" key="4">
    <source>
        <dbReference type="Proteomes" id="UP000292639"/>
    </source>
</evidence>
<name>A0A4Q9R259_9GAMM</name>
<dbReference type="InterPro" id="IPR043605">
    <property type="entry name" value="DUF883_C"/>
</dbReference>
<keyword evidence="4" id="KW-1185">Reference proteome</keyword>
<keyword evidence="1" id="KW-1133">Transmembrane helix</keyword>
<feature type="transmembrane region" description="Helical" evidence="1">
    <location>
        <begin position="82"/>
        <end position="100"/>
    </location>
</feature>
<keyword evidence="1" id="KW-0472">Membrane</keyword>
<evidence type="ECO:0000313" key="3">
    <source>
        <dbReference type="EMBL" id="TBU93304.1"/>
    </source>
</evidence>
<proteinExistence type="predicted"/>
<dbReference type="Proteomes" id="UP000292639">
    <property type="component" value="Unassembled WGS sequence"/>
</dbReference>
<dbReference type="AlphaFoldDB" id="A0A4Q9R259"/>
<feature type="domain" description="DUF883" evidence="2">
    <location>
        <begin position="74"/>
        <end position="103"/>
    </location>
</feature>
<dbReference type="EMBL" id="QJUP01000021">
    <property type="protein sequence ID" value="TBU93304.1"/>
    <property type="molecule type" value="Genomic_DNA"/>
</dbReference>
<evidence type="ECO:0000256" key="1">
    <source>
        <dbReference type="SAM" id="Phobius"/>
    </source>
</evidence>
<dbReference type="RefSeq" id="WP_131185006.1">
    <property type="nucleotide sequence ID" value="NZ_QJUO01000020.1"/>
</dbReference>
<protein>
    <submittedName>
        <fullName evidence="3">DUF883 domain-containing protein</fullName>
    </submittedName>
</protein>
<gene>
    <name evidence="3" type="ORF">DNJ96_14285</name>
</gene>
<reference evidence="3 4" key="1">
    <citation type="submission" date="2018-06" db="EMBL/GenBank/DDBJ databases">
        <title>Three novel Pseudomonas species isolated from symptomatic oak.</title>
        <authorList>
            <person name="Bueno-Gonzalez V."/>
            <person name="Brady C."/>
        </authorList>
    </citation>
    <scope>NUCLEOTIDE SEQUENCE [LARGE SCALE GENOMIC DNA]</scope>
    <source>
        <strain evidence="3 4">P17C</strain>
    </source>
</reference>
<evidence type="ECO:0000259" key="2">
    <source>
        <dbReference type="Pfam" id="PF19029"/>
    </source>
</evidence>